<evidence type="ECO:0000313" key="4">
    <source>
        <dbReference type="Proteomes" id="UP000071859"/>
    </source>
</evidence>
<organism evidence="3 4">
    <name type="scientific">Caballeronia calidae</name>
    <dbReference type="NCBI Taxonomy" id="1777139"/>
    <lineage>
        <taxon>Bacteria</taxon>
        <taxon>Pseudomonadati</taxon>
        <taxon>Pseudomonadota</taxon>
        <taxon>Betaproteobacteria</taxon>
        <taxon>Burkholderiales</taxon>
        <taxon>Burkholderiaceae</taxon>
        <taxon>Caballeronia</taxon>
    </lineage>
</organism>
<dbReference type="InterPro" id="IPR032466">
    <property type="entry name" value="Metal_Hydrolase"/>
</dbReference>
<dbReference type="SUPFAM" id="SSF51556">
    <property type="entry name" value="Metallo-dependent hydrolases"/>
    <property type="match status" value="1"/>
</dbReference>
<evidence type="ECO:0000256" key="1">
    <source>
        <dbReference type="ARBA" id="ARBA00023239"/>
    </source>
</evidence>
<dbReference type="InterPro" id="IPR006680">
    <property type="entry name" value="Amidohydro-rel"/>
</dbReference>
<protein>
    <submittedName>
        <fullName evidence="3">Amidohydrolase</fullName>
    </submittedName>
</protein>
<sequence length="388" mass="43811">MMTTATLERPESKDAQIEHVEIKVIDTDVHVEPRSFEELIPYLDAPWRDMPNLIDSVPFSRSTYKTLDGGGRKDAYPSIGDIGSDPEMVGQQMFVDDPTDYAILLPWSFRGFTTDPKLDTALAGAVNSWMADTWLSKYNAENRYVGSISISVDDPLGAAKEIDKWGGHPGFRQVMIGHYGPRPFGHPMYDPIWEAAARHNLPISMHFRGGATQPLGWTSTGPLQYFVEYHSLIAPMAYAAHLASWICNGVFDRHPDMKVLFVEGGFLWYRPVVDRMQRHWAMTSKELGLKKTPLQYVLDHCRFATQPIEENTDPHKIAALYEEANAAELVMFSSDYPHYDYDPPSKALPRSLDADVKKRIMSENARLVYNLPTTRPVDRFDLAAGGAR</sequence>
<dbReference type="Proteomes" id="UP000071859">
    <property type="component" value="Unassembled WGS sequence"/>
</dbReference>
<feature type="domain" description="Amidohydrolase-related" evidence="2">
    <location>
        <begin position="25"/>
        <end position="371"/>
    </location>
</feature>
<dbReference type="InterPro" id="IPR032465">
    <property type="entry name" value="ACMSD"/>
</dbReference>
<dbReference type="GO" id="GO:0019748">
    <property type="term" value="P:secondary metabolic process"/>
    <property type="evidence" value="ECO:0007669"/>
    <property type="project" value="TreeGrafter"/>
</dbReference>
<evidence type="ECO:0000259" key="2">
    <source>
        <dbReference type="Pfam" id="PF04909"/>
    </source>
</evidence>
<dbReference type="GO" id="GO:0016787">
    <property type="term" value="F:hydrolase activity"/>
    <property type="evidence" value="ECO:0007669"/>
    <property type="project" value="UniProtKB-KW"/>
</dbReference>
<dbReference type="RefSeq" id="WP_232478045.1">
    <property type="nucleotide sequence ID" value="NZ_FCOX02000096.1"/>
</dbReference>
<keyword evidence="4" id="KW-1185">Reference proteome</keyword>
<dbReference type="PANTHER" id="PTHR21240">
    <property type="entry name" value="2-AMINO-3-CARBOXYLMUCONATE-6-SEMIALDEHYDE DECARBOXYLASE"/>
    <property type="match status" value="1"/>
</dbReference>
<gene>
    <name evidence="3" type="ORF">AWB78_07798</name>
</gene>
<dbReference type="PANTHER" id="PTHR21240:SF28">
    <property type="entry name" value="ISO-OROTATE DECARBOXYLASE (EUROFUNG)"/>
    <property type="match status" value="1"/>
</dbReference>
<dbReference type="Gene3D" id="3.20.20.140">
    <property type="entry name" value="Metal-dependent hydrolases"/>
    <property type="match status" value="1"/>
</dbReference>
<keyword evidence="1" id="KW-0456">Lyase</keyword>
<dbReference type="Pfam" id="PF04909">
    <property type="entry name" value="Amidohydro_2"/>
    <property type="match status" value="1"/>
</dbReference>
<dbReference type="GO" id="GO:0016831">
    <property type="term" value="F:carboxy-lyase activity"/>
    <property type="evidence" value="ECO:0007669"/>
    <property type="project" value="InterPro"/>
</dbReference>
<proteinExistence type="predicted"/>
<accession>A0A158EGK1</accession>
<dbReference type="GO" id="GO:0005737">
    <property type="term" value="C:cytoplasm"/>
    <property type="evidence" value="ECO:0007669"/>
    <property type="project" value="TreeGrafter"/>
</dbReference>
<dbReference type="EMBL" id="FCOX02000096">
    <property type="protein sequence ID" value="SAL05958.1"/>
    <property type="molecule type" value="Genomic_DNA"/>
</dbReference>
<name>A0A158EGK1_9BURK</name>
<comment type="caution">
    <text evidence="3">The sequence shown here is derived from an EMBL/GenBank/DDBJ whole genome shotgun (WGS) entry which is preliminary data.</text>
</comment>
<reference evidence="3" key="1">
    <citation type="submission" date="2016-01" db="EMBL/GenBank/DDBJ databases">
        <authorList>
            <person name="Peeters C."/>
        </authorList>
    </citation>
    <scope>NUCLEOTIDE SEQUENCE</scope>
    <source>
        <strain evidence="3">LMG 29321</strain>
    </source>
</reference>
<dbReference type="AlphaFoldDB" id="A0A158EGK1"/>
<evidence type="ECO:0000313" key="3">
    <source>
        <dbReference type="EMBL" id="SAL05958.1"/>
    </source>
</evidence>